<evidence type="ECO:0000313" key="2">
    <source>
        <dbReference type="Proteomes" id="UP000018817"/>
    </source>
</evidence>
<dbReference type="GeneID" id="20192847"/>
<protein>
    <submittedName>
        <fullName evidence="1">Uncharacterized protein</fullName>
    </submittedName>
</protein>
<organism evidence="1 2">
    <name type="scientific">Phytophthora nicotianae (strain INRA-310)</name>
    <name type="common">Phytophthora parasitica</name>
    <dbReference type="NCBI Taxonomy" id="761204"/>
    <lineage>
        <taxon>Eukaryota</taxon>
        <taxon>Sar</taxon>
        <taxon>Stramenopiles</taxon>
        <taxon>Oomycota</taxon>
        <taxon>Peronosporomycetes</taxon>
        <taxon>Peronosporales</taxon>
        <taxon>Peronosporaceae</taxon>
        <taxon>Phytophthora</taxon>
    </lineage>
</organism>
<dbReference type="Proteomes" id="UP000018817">
    <property type="component" value="Unassembled WGS sequence"/>
</dbReference>
<name>W2PKC0_PHYN3</name>
<gene>
    <name evidence="1" type="ORF">PPTG_24248</name>
</gene>
<reference evidence="2" key="1">
    <citation type="submission" date="2011-12" db="EMBL/GenBank/DDBJ databases">
        <authorList>
            <consortium name="The Broad Institute Genome Sequencing Platform"/>
            <person name="Russ C."/>
            <person name="Tyler B."/>
            <person name="Panabieres F."/>
            <person name="Shan W."/>
            <person name="Tripathy S."/>
            <person name="Grunwald N."/>
            <person name="Machado M."/>
            <person name="Young S.K."/>
            <person name="Zeng Q."/>
            <person name="Gargeya S."/>
            <person name="Fitzgerald M."/>
            <person name="Haas B."/>
            <person name="Abouelleil A."/>
            <person name="Alvarado L."/>
            <person name="Arachchi H.M."/>
            <person name="Berlin A."/>
            <person name="Chapman S.B."/>
            <person name="Gearin G."/>
            <person name="Goldberg J."/>
            <person name="Griggs A."/>
            <person name="Gujja S."/>
            <person name="Hansen M."/>
            <person name="Heiman D."/>
            <person name="Howarth C."/>
            <person name="Larimer J."/>
            <person name="Lui A."/>
            <person name="MacDonald P.J.P."/>
            <person name="McCowen C."/>
            <person name="Montmayeur A."/>
            <person name="Murphy C."/>
            <person name="Neiman D."/>
            <person name="Pearson M."/>
            <person name="Priest M."/>
            <person name="Roberts A."/>
            <person name="Saif S."/>
            <person name="Shea T."/>
            <person name="Sisk P."/>
            <person name="Stolte C."/>
            <person name="Sykes S."/>
            <person name="Wortman J."/>
            <person name="Nusbaum C."/>
            <person name="Birren B."/>
        </authorList>
    </citation>
    <scope>NUCLEOTIDE SEQUENCE [LARGE SCALE GENOMIC DNA]</scope>
    <source>
        <strain evidence="2">INRA-310</strain>
    </source>
</reference>
<sequence>MFLKYCIEVKEQDLMYRINSQLEPFEHLSEAAHVELKIVENGALWKEKRAIETIFGFPHRMDKQKKCPLSTFVPWDNTTRKPYFEFDFSRLQDLSKRAILVVVKKPWGGDDDDE</sequence>
<evidence type="ECO:0000313" key="1">
    <source>
        <dbReference type="EMBL" id="ETN00490.1"/>
    </source>
</evidence>
<reference evidence="1 2" key="2">
    <citation type="submission" date="2013-11" db="EMBL/GenBank/DDBJ databases">
        <title>The Genome Sequence of Phytophthora parasitica INRA-310.</title>
        <authorList>
            <consortium name="The Broad Institute Genomics Platform"/>
            <person name="Russ C."/>
            <person name="Tyler B."/>
            <person name="Panabieres F."/>
            <person name="Shan W."/>
            <person name="Tripathy S."/>
            <person name="Grunwald N."/>
            <person name="Machado M."/>
            <person name="Johnson C.S."/>
            <person name="Arredondo F."/>
            <person name="Hong C."/>
            <person name="Coffey M."/>
            <person name="Young S.K."/>
            <person name="Zeng Q."/>
            <person name="Gargeya S."/>
            <person name="Fitzgerald M."/>
            <person name="Abouelleil A."/>
            <person name="Alvarado L."/>
            <person name="Chapman S.B."/>
            <person name="Gainer-Dewar J."/>
            <person name="Goldberg J."/>
            <person name="Griggs A."/>
            <person name="Gujja S."/>
            <person name="Hansen M."/>
            <person name="Howarth C."/>
            <person name="Imamovic A."/>
            <person name="Ireland A."/>
            <person name="Larimer J."/>
            <person name="McCowan C."/>
            <person name="Murphy C."/>
            <person name="Pearson M."/>
            <person name="Poon T.W."/>
            <person name="Priest M."/>
            <person name="Roberts A."/>
            <person name="Saif S."/>
            <person name="Shea T."/>
            <person name="Sykes S."/>
            <person name="Wortman J."/>
            <person name="Nusbaum C."/>
            <person name="Birren B."/>
        </authorList>
    </citation>
    <scope>NUCLEOTIDE SEQUENCE [LARGE SCALE GENOMIC DNA]</scope>
    <source>
        <strain evidence="1 2">INRA-310</strain>
    </source>
</reference>
<dbReference type="EMBL" id="KI669637">
    <property type="protein sequence ID" value="ETN00490.1"/>
    <property type="molecule type" value="Genomic_DNA"/>
</dbReference>
<dbReference type="RefSeq" id="XP_008914161.1">
    <property type="nucleotide sequence ID" value="XM_008915913.1"/>
</dbReference>
<accession>W2PKC0</accession>
<dbReference type="VEuPathDB" id="FungiDB:PPTG_24248"/>
<dbReference type="AlphaFoldDB" id="W2PKC0"/>
<proteinExistence type="predicted"/>